<gene>
    <name evidence="1" type="ORF">METZ01_LOCUS212941</name>
</gene>
<organism evidence="1">
    <name type="scientific">marine metagenome</name>
    <dbReference type="NCBI Taxonomy" id="408172"/>
    <lineage>
        <taxon>unclassified sequences</taxon>
        <taxon>metagenomes</taxon>
        <taxon>ecological metagenomes</taxon>
    </lineage>
</organism>
<name>A0A382FD97_9ZZZZ</name>
<reference evidence="1" key="1">
    <citation type="submission" date="2018-05" db="EMBL/GenBank/DDBJ databases">
        <authorList>
            <person name="Lanie J.A."/>
            <person name="Ng W.-L."/>
            <person name="Kazmierczak K.M."/>
            <person name="Andrzejewski T.M."/>
            <person name="Davidsen T.M."/>
            <person name="Wayne K.J."/>
            <person name="Tettelin H."/>
            <person name="Glass J.I."/>
            <person name="Rusch D."/>
            <person name="Podicherti R."/>
            <person name="Tsui H.-C.T."/>
            <person name="Winkler M.E."/>
        </authorList>
    </citation>
    <scope>NUCLEOTIDE SEQUENCE</scope>
</reference>
<feature type="non-terminal residue" evidence="1">
    <location>
        <position position="139"/>
    </location>
</feature>
<dbReference type="AlphaFoldDB" id="A0A382FD97"/>
<accession>A0A382FD97</accession>
<proteinExistence type="predicted"/>
<dbReference type="EMBL" id="UINC01048939">
    <property type="protein sequence ID" value="SVB60087.1"/>
    <property type="molecule type" value="Genomic_DNA"/>
</dbReference>
<sequence>MKKLLTIIMIAVLPTSIFAIGGFGLSVNSSTFSVDAGSSDLMVENIKVGSFSYDSFENGGGIGGYLYLDIIPVVDLDIEYNFTGQVYNFTFENAVTTSETQEFAFLAGSMFITIQKPVFDLGIPFLAKAKLYGGLGMNT</sequence>
<evidence type="ECO:0008006" key="2">
    <source>
        <dbReference type="Google" id="ProtNLM"/>
    </source>
</evidence>
<evidence type="ECO:0000313" key="1">
    <source>
        <dbReference type="EMBL" id="SVB60087.1"/>
    </source>
</evidence>
<protein>
    <recommendedName>
        <fullName evidence="2">Outer membrane protein beta-barrel domain-containing protein</fullName>
    </recommendedName>
</protein>